<dbReference type="Proteomes" id="UP000254101">
    <property type="component" value="Unassembled WGS sequence"/>
</dbReference>
<dbReference type="AlphaFoldDB" id="A0A395LJ79"/>
<dbReference type="OrthoDB" id="9963008at2"/>
<organism evidence="1 2">
    <name type="scientific">Alteriqipengyuania lutimaris</name>
    <dbReference type="NCBI Taxonomy" id="1538146"/>
    <lineage>
        <taxon>Bacteria</taxon>
        <taxon>Pseudomonadati</taxon>
        <taxon>Pseudomonadota</taxon>
        <taxon>Alphaproteobacteria</taxon>
        <taxon>Sphingomonadales</taxon>
        <taxon>Erythrobacteraceae</taxon>
        <taxon>Alteriqipengyuania</taxon>
    </lineage>
</organism>
<dbReference type="RefSeq" id="WP_115491241.1">
    <property type="nucleotide sequence ID" value="NZ_JACHWW010000001.1"/>
</dbReference>
<accession>A0A395LJ79</accession>
<gene>
    <name evidence="1" type="ORF">DL238_04935</name>
</gene>
<evidence type="ECO:0000313" key="2">
    <source>
        <dbReference type="Proteomes" id="UP000254101"/>
    </source>
</evidence>
<comment type="caution">
    <text evidence="1">The sequence shown here is derived from an EMBL/GenBank/DDBJ whole genome shotgun (WGS) entry which is preliminary data.</text>
</comment>
<reference evidence="1 2" key="1">
    <citation type="submission" date="2018-07" db="EMBL/GenBank/DDBJ databases">
        <title>Erythrobacter nanhaiensis sp. nov., a novel member of the genus Erythrobacter isolated from the South China Sea.</title>
        <authorList>
            <person name="Chen X."/>
            <person name="Liu J."/>
        </authorList>
    </citation>
    <scope>NUCLEOTIDE SEQUENCE [LARGE SCALE GENOMIC DNA]</scope>
    <source>
        <strain evidence="1 2">S-5</strain>
    </source>
</reference>
<name>A0A395LJ79_9SPHN</name>
<protein>
    <submittedName>
        <fullName evidence="1">Uncharacterized protein</fullName>
    </submittedName>
</protein>
<sequence length="246" mass="27290">MLLLLLDFQTVEFRLETNEAIPAELSLAITAEIVRLAKLKSAFGRDTPIEIVEIGRGSLVIRLNIAAAIATIASFALMLEDRVRSNSGRLPELVAEACVDHGATECRFKGGDVEFSITRHEMPAVQQYMDVPGESFQEKRSNLLRPEENQIPKRTVGVAPAELRVAGGEAHFSRRPRQAFVGSFVHQGVEPVFVNARDERTFVPKGKIDWETINFGNQYVVIGRLVEGAEPALRILEVEEYFEGTG</sequence>
<evidence type="ECO:0000313" key="1">
    <source>
        <dbReference type="EMBL" id="RDS77018.1"/>
    </source>
</evidence>
<dbReference type="EMBL" id="QRBB01000001">
    <property type="protein sequence ID" value="RDS77018.1"/>
    <property type="molecule type" value="Genomic_DNA"/>
</dbReference>
<proteinExistence type="predicted"/>
<keyword evidence="2" id="KW-1185">Reference proteome</keyword>